<dbReference type="InterPro" id="IPR011705">
    <property type="entry name" value="BACK"/>
</dbReference>
<dbReference type="InterPro" id="IPR002083">
    <property type="entry name" value="MATH/TRAF_dom"/>
</dbReference>
<dbReference type="InterPro" id="IPR052407">
    <property type="entry name" value="BTB_POZ_domain_cont_9"/>
</dbReference>
<sequence>MQMSRALNDNFAFKLLNDLYESKRLADITFEIDGEFISAHRSIVAASSPFFERLLCENQYFRKFSIKTTIRSFRLLLEFIYSGNVDLTALSEQELVDLLLLCKQCELNALADFVSQRIDETTVNLENVGKLFQIAVDCAVPSFAEKCLQFIDLNSQSVVNSPEIFARFPSQLVESIIGRDTFIAKEIDIFKALKNWCEVNNYQDLKSFLPKIRLNLISIEDYLKYIQPTNLITEAQFLNSFRDAKKPRTSIDANISTISDMENFGDDTLLEESEATQETLAYKFDFETFSASFAILSGEETNNITEVTFTHKIDDLKNFRRVLISPPTYAYYLPWRLIAIPRVFRGTRCLGLYIQCNGKSVSRSWRCKAKVELRLISQKKKIKPLVKKFTRIFNCDENDYGFHCFATRREITNPYKGFVKNNSIILEAFVSVDVSQTDFNVDNPNRL</sequence>
<evidence type="ECO:0000259" key="1">
    <source>
        <dbReference type="PROSITE" id="PS50097"/>
    </source>
</evidence>
<dbReference type="SMART" id="SM00061">
    <property type="entry name" value="MATH"/>
    <property type="match status" value="1"/>
</dbReference>
<dbReference type="SUPFAM" id="SSF54695">
    <property type="entry name" value="POZ domain"/>
    <property type="match status" value="1"/>
</dbReference>
<dbReference type="GO" id="GO:0005737">
    <property type="term" value="C:cytoplasm"/>
    <property type="evidence" value="ECO:0007669"/>
    <property type="project" value="TreeGrafter"/>
</dbReference>
<dbReference type="Pfam" id="PF00651">
    <property type="entry name" value="BTB"/>
    <property type="match status" value="1"/>
</dbReference>
<dbReference type="PANTHER" id="PTHR46306:SF1">
    <property type="entry name" value="BTB_POZ DOMAIN-CONTAINING PROTEIN 9"/>
    <property type="match status" value="1"/>
</dbReference>
<dbReference type="PANTHER" id="PTHR46306">
    <property type="entry name" value="BTB/POZ DOMAIN-CONTAINING PROTEIN 9"/>
    <property type="match status" value="1"/>
</dbReference>
<dbReference type="CDD" id="cd18186">
    <property type="entry name" value="BTB_POZ_ZBTB_KLHL-like"/>
    <property type="match status" value="1"/>
</dbReference>
<dbReference type="Pfam" id="PF07707">
    <property type="entry name" value="BACK"/>
    <property type="match status" value="1"/>
</dbReference>
<dbReference type="STRING" id="1965070.A0A443RK62"/>
<dbReference type="AlphaFoldDB" id="A0A443RK62"/>
<accession>A0A443RK62</accession>
<keyword evidence="4" id="KW-1185">Reference proteome</keyword>
<evidence type="ECO:0000259" key="2">
    <source>
        <dbReference type="PROSITE" id="PS50144"/>
    </source>
</evidence>
<dbReference type="OrthoDB" id="289038at2759"/>
<dbReference type="SUPFAM" id="SSF49599">
    <property type="entry name" value="TRAF domain-like"/>
    <property type="match status" value="1"/>
</dbReference>
<reference evidence="3 4" key="1">
    <citation type="journal article" date="2018" name="Gigascience">
        <title>Genomes of trombidid mites reveal novel predicted allergens and laterally-transferred genes associated with secondary metabolism.</title>
        <authorList>
            <person name="Dong X."/>
            <person name="Chaisiri K."/>
            <person name="Xia D."/>
            <person name="Armstrong S.D."/>
            <person name="Fang Y."/>
            <person name="Donnelly M.J."/>
            <person name="Kadowaki T."/>
            <person name="McGarry J.W."/>
            <person name="Darby A.C."/>
            <person name="Makepeace B.L."/>
        </authorList>
    </citation>
    <scope>NUCLEOTIDE SEQUENCE [LARGE SCALE GENOMIC DNA]</scope>
    <source>
        <strain evidence="3">UoL-WK</strain>
    </source>
</reference>
<dbReference type="SMART" id="SM00225">
    <property type="entry name" value="BTB"/>
    <property type="match status" value="1"/>
</dbReference>
<dbReference type="Proteomes" id="UP000285301">
    <property type="component" value="Unassembled WGS sequence"/>
</dbReference>
<dbReference type="InterPro" id="IPR011333">
    <property type="entry name" value="SKP1/BTB/POZ_sf"/>
</dbReference>
<name>A0A443RK62_9ACAR</name>
<dbReference type="SMART" id="SM00875">
    <property type="entry name" value="BACK"/>
    <property type="match status" value="1"/>
</dbReference>
<proteinExistence type="predicted"/>
<dbReference type="Gene3D" id="3.30.710.10">
    <property type="entry name" value="Potassium Channel Kv1.1, Chain A"/>
    <property type="match status" value="1"/>
</dbReference>
<evidence type="ECO:0000313" key="3">
    <source>
        <dbReference type="EMBL" id="RWS15651.1"/>
    </source>
</evidence>
<dbReference type="Gene3D" id="1.25.40.420">
    <property type="match status" value="1"/>
</dbReference>
<organism evidence="3 4">
    <name type="scientific">Dinothrombium tinctorium</name>
    <dbReference type="NCBI Taxonomy" id="1965070"/>
    <lineage>
        <taxon>Eukaryota</taxon>
        <taxon>Metazoa</taxon>
        <taxon>Ecdysozoa</taxon>
        <taxon>Arthropoda</taxon>
        <taxon>Chelicerata</taxon>
        <taxon>Arachnida</taxon>
        <taxon>Acari</taxon>
        <taxon>Acariformes</taxon>
        <taxon>Trombidiformes</taxon>
        <taxon>Prostigmata</taxon>
        <taxon>Anystina</taxon>
        <taxon>Parasitengona</taxon>
        <taxon>Trombidioidea</taxon>
        <taxon>Trombidiidae</taxon>
        <taxon>Dinothrombium</taxon>
    </lineage>
</organism>
<dbReference type="InterPro" id="IPR008974">
    <property type="entry name" value="TRAF-like"/>
</dbReference>
<comment type="caution">
    <text evidence="3">The sequence shown here is derived from an EMBL/GenBank/DDBJ whole genome shotgun (WGS) entry which is preliminary data.</text>
</comment>
<feature type="domain" description="BTB" evidence="1">
    <location>
        <begin position="26"/>
        <end position="89"/>
    </location>
</feature>
<dbReference type="PROSITE" id="PS50097">
    <property type="entry name" value="BTB"/>
    <property type="match status" value="1"/>
</dbReference>
<gene>
    <name evidence="3" type="ORF">B4U79_17212</name>
</gene>
<dbReference type="PROSITE" id="PS50144">
    <property type="entry name" value="MATH"/>
    <property type="match status" value="1"/>
</dbReference>
<dbReference type="Gene3D" id="2.60.210.10">
    <property type="entry name" value="Apoptosis, Tumor Necrosis Factor Receptor Associated Protein 2, Chain A"/>
    <property type="match status" value="1"/>
</dbReference>
<dbReference type="Pfam" id="PF22486">
    <property type="entry name" value="MATH_2"/>
    <property type="match status" value="1"/>
</dbReference>
<evidence type="ECO:0000313" key="4">
    <source>
        <dbReference type="Proteomes" id="UP000285301"/>
    </source>
</evidence>
<protein>
    <submittedName>
        <fullName evidence="3">BTB/POZ domain containing protein 9-like protein</fullName>
    </submittedName>
</protein>
<feature type="domain" description="MATH" evidence="2">
    <location>
        <begin position="306"/>
        <end position="430"/>
    </location>
</feature>
<dbReference type="InterPro" id="IPR000210">
    <property type="entry name" value="BTB/POZ_dom"/>
</dbReference>
<dbReference type="EMBL" id="NCKU01000395">
    <property type="protein sequence ID" value="RWS15651.1"/>
    <property type="molecule type" value="Genomic_DNA"/>
</dbReference>